<dbReference type="InterPro" id="IPR007236">
    <property type="entry name" value="SlyX"/>
</dbReference>
<dbReference type="Pfam" id="PF04102">
    <property type="entry name" value="SlyX"/>
    <property type="match status" value="1"/>
</dbReference>
<organism evidence="3 4">
    <name type="scientific">Alteromonas arenosi</name>
    <dbReference type="NCBI Taxonomy" id="3055817"/>
    <lineage>
        <taxon>Bacteria</taxon>
        <taxon>Pseudomonadati</taxon>
        <taxon>Pseudomonadota</taxon>
        <taxon>Gammaproteobacteria</taxon>
        <taxon>Alteromonadales</taxon>
        <taxon>Alteromonadaceae</taxon>
        <taxon>Alteromonas/Salinimonas group</taxon>
        <taxon>Alteromonas</taxon>
    </lineage>
</organism>
<dbReference type="PANTHER" id="PTHR36508:SF1">
    <property type="entry name" value="PROTEIN SLYX"/>
    <property type="match status" value="1"/>
</dbReference>
<dbReference type="Proteomes" id="UP001234343">
    <property type="component" value="Unassembled WGS sequence"/>
</dbReference>
<evidence type="ECO:0000256" key="2">
    <source>
        <dbReference type="SAM" id="Coils"/>
    </source>
</evidence>
<name>A0ABT7T1B8_9ALTE</name>
<reference evidence="3 4" key="1">
    <citation type="submission" date="2023-06" db="EMBL/GenBank/DDBJ databases">
        <title>Alteromonas sp. ASW11-36 isolated from intertidal sand.</title>
        <authorList>
            <person name="Li Y."/>
        </authorList>
    </citation>
    <scope>NUCLEOTIDE SEQUENCE [LARGE SCALE GENOMIC DNA]</scope>
    <source>
        <strain evidence="3 4">ASW11-36</strain>
    </source>
</reference>
<evidence type="ECO:0000313" key="4">
    <source>
        <dbReference type="Proteomes" id="UP001234343"/>
    </source>
</evidence>
<dbReference type="EMBL" id="JAUCBP010000013">
    <property type="protein sequence ID" value="MDM7862251.1"/>
    <property type="molecule type" value="Genomic_DNA"/>
</dbReference>
<feature type="coiled-coil region" evidence="2">
    <location>
        <begin position="3"/>
        <end position="58"/>
    </location>
</feature>
<keyword evidence="2" id="KW-0175">Coiled coil</keyword>
<sequence>MTKQDLQAQIDELQSKLAFQEHTIDSLNEALSTQQEQMIDMERKLKFVIDKIKTLQQSNIASADEETPPPHY</sequence>
<dbReference type="RefSeq" id="WP_289367091.1">
    <property type="nucleotide sequence ID" value="NZ_JAUCBP010000013.1"/>
</dbReference>
<dbReference type="PANTHER" id="PTHR36508">
    <property type="entry name" value="PROTEIN SLYX"/>
    <property type="match status" value="1"/>
</dbReference>
<comment type="similarity">
    <text evidence="1">Belongs to the SlyX family.</text>
</comment>
<keyword evidence="4" id="KW-1185">Reference proteome</keyword>
<dbReference type="HAMAP" id="MF_00715">
    <property type="entry name" value="SlyX"/>
    <property type="match status" value="1"/>
</dbReference>
<dbReference type="Gene3D" id="1.20.5.300">
    <property type="match status" value="1"/>
</dbReference>
<gene>
    <name evidence="1" type="primary">slyX</name>
    <name evidence="3" type="ORF">QTP81_16715</name>
</gene>
<proteinExistence type="inferred from homology"/>
<comment type="caution">
    <text evidence="3">The sequence shown here is derived from an EMBL/GenBank/DDBJ whole genome shotgun (WGS) entry which is preliminary data.</text>
</comment>
<evidence type="ECO:0000313" key="3">
    <source>
        <dbReference type="EMBL" id="MDM7862251.1"/>
    </source>
</evidence>
<evidence type="ECO:0000256" key="1">
    <source>
        <dbReference type="HAMAP-Rule" id="MF_00715"/>
    </source>
</evidence>
<protein>
    <recommendedName>
        <fullName evidence="1">Protein SlyX homolog</fullName>
    </recommendedName>
</protein>
<accession>A0ABT7T1B8</accession>